<organism evidence="2 3">
    <name type="scientific">Cellulomonas uda</name>
    <dbReference type="NCBI Taxonomy" id="1714"/>
    <lineage>
        <taxon>Bacteria</taxon>
        <taxon>Bacillati</taxon>
        <taxon>Actinomycetota</taxon>
        <taxon>Actinomycetes</taxon>
        <taxon>Micrococcales</taxon>
        <taxon>Cellulomonadaceae</taxon>
        <taxon>Cellulomonas</taxon>
    </lineage>
</organism>
<accession>A0A4Y3KEJ5</accession>
<keyword evidence="3" id="KW-1185">Reference proteome</keyword>
<dbReference type="Proteomes" id="UP000315842">
    <property type="component" value="Unassembled WGS sequence"/>
</dbReference>
<evidence type="ECO:0000256" key="1">
    <source>
        <dbReference type="SAM" id="MobiDB-lite"/>
    </source>
</evidence>
<protein>
    <submittedName>
        <fullName evidence="2">Uncharacterized protein</fullName>
    </submittedName>
</protein>
<reference evidence="2 3" key="1">
    <citation type="submission" date="2019-06" db="EMBL/GenBank/DDBJ databases">
        <title>Whole genome shotgun sequence of Cellulomonas uda NBRC 3747.</title>
        <authorList>
            <person name="Hosoyama A."/>
            <person name="Uohara A."/>
            <person name="Ohji S."/>
            <person name="Ichikawa N."/>
        </authorList>
    </citation>
    <scope>NUCLEOTIDE SEQUENCE [LARGE SCALE GENOMIC DNA]</scope>
    <source>
        <strain evidence="2 3">NBRC 3747</strain>
    </source>
</reference>
<feature type="region of interest" description="Disordered" evidence="1">
    <location>
        <begin position="58"/>
        <end position="83"/>
    </location>
</feature>
<gene>
    <name evidence="2" type="ORF">CUD01_28170</name>
</gene>
<sequence>MAVAFDSLFEAECIRIPTMRSNGGWKSIRDVESPPLSTWTGSTTGARTANVEVPPAEFETNHWSPRDGQPYADHASLARAGTR</sequence>
<evidence type="ECO:0000313" key="3">
    <source>
        <dbReference type="Proteomes" id="UP000315842"/>
    </source>
</evidence>
<evidence type="ECO:0000313" key="2">
    <source>
        <dbReference type="EMBL" id="GEA82373.1"/>
    </source>
</evidence>
<dbReference type="AlphaFoldDB" id="A0A4Y3KEJ5"/>
<comment type="caution">
    <text evidence="2">The sequence shown here is derived from an EMBL/GenBank/DDBJ whole genome shotgun (WGS) entry which is preliminary data.</text>
</comment>
<proteinExistence type="predicted"/>
<dbReference type="EMBL" id="BJLP01000058">
    <property type="protein sequence ID" value="GEA82373.1"/>
    <property type="molecule type" value="Genomic_DNA"/>
</dbReference>
<name>A0A4Y3KEJ5_CELUD</name>